<protein>
    <submittedName>
        <fullName evidence="6">DNA-binding transcriptional LysR family regulator</fullName>
    </submittedName>
</protein>
<reference evidence="6 7" key="1">
    <citation type="submission" date="2019-03" db="EMBL/GenBank/DDBJ databases">
        <title>Genomic Encyclopedia of Type Strains, Phase IV (KMG-IV): sequencing the most valuable type-strain genomes for metagenomic binning, comparative biology and taxonomic classification.</title>
        <authorList>
            <person name="Goeker M."/>
        </authorList>
    </citation>
    <scope>NUCLEOTIDE SEQUENCE [LARGE SCALE GENOMIC DNA]</scope>
    <source>
        <strain evidence="6 7">DSM 15505</strain>
    </source>
</reference>
<dbReference type="InterPro" id="IPR036388">
    <property type="entry name" value="WH-like_DNA-bd_sf"/>
</dbReference>
<dbReference type="InterPro" id="IPR005119">
    <property type="entry name" value="LysR_subst-bd"/>
</dbReference>
<dbReference type="Proteomes" id="UP000295830">
    <property type="component" value="Unassembled WGS sequence"/>
</dbReference>
<dbReference type="PANTHER" id="PTHR30118:SF15">
    <property type="entry name" value="TRANSCRIPTIONAL REGULATORY PROTEIN"/>
    <property type="match status" value="1"/>
</dbReference>
<evidence type="ECO:0000259" key="5">
    <source>
        <dbReference type="PROSITE" id="PS50931"/>
    </source>
</evidence>
<gene>
    <name evidence="6" type="ORF">DES49_2526</name>
</gene>
<keyword evidence="4" id="KW-0804">Transcription</keyword>
<name>A0A4R7JP67_9GAMM</name>
<feature type="domain" description="HTH lysR-type" evidence="5">
    <location>
        <begin position="7"/>
        <end position="64"/>
    </location>
</feature>
<organism evidence="6 7">
    <name type="scientific">Halospina denitrificans</name>
    <dbReference type="NCBI Taxonomy" id="332522"/>
    <lineage>
        <taxon>Bacteria</taxon>
        <taxon>Pseudomonadati</taxon>
        <taxon>Pseudomonadota</taxon>
        <taxon>Gammaproteobacteria</taxon>
        <taxon>Halospina</taxon>
    </lineage>
</organism>
<evidence type="ECO:0000256" key="4">
    <source>
        <dbReference type="ARBA" id="ARBA00023163"/>
    </source>
</evidence>
<dbReference type="InterPro" id="IPR037402">
    <property type="entry name" value="YidZ_PBP2"/>
</dbReference>
<evidence type="ECO:0000256" key="3">
    <source>
        <dbReference type="ARBA" id="ARBA00023125"/>
    </source>
</evidence>
<keyword evidence="3 6" id="KW-0238">DNA-binding</keyword>
<dbReference type="CDD" id="cd08417">
    <property type="entry name" value="PBP2_Nitroaromatics_like"/>
    <property type="match status" value="1"/>
</dbReference>
<evidence type="ECO:0000256" key="2">
    <source>
        <dbReference type="ARBA" id="ARBA00023015"/>
    </source>
</evidence>
<dbReference type="InterPro" id="IPR050389">
    <property type="entry name" value="LysR-type_TF"/>
</dbReference>
<dbReference type="EMBL" id="SOAX01000006">
    <property type="protein sequence ID" value="TDT38549.1"/>
    <property type="molecule type" value="Genomic_DNA"/>
</dbReference>
<dbReference type="PANTHER" id="PTHR30118">
    <property type="entry name" value="HTH-TYPE TRANSCRIPTIONAL REGULATOR LEUO-RELATED"/>
    <property type="match status" value="1"/>
</dbReference>
<dbReference type="InterPro" id="IPR036390">
    <property type="entry name" value="WH_DNA-bd_sf"/>
</dbReference>
<dbReference type="GO" id="GO:0003700">
    <property type="term" value="F:DNA-binding transcription factor activity"/>
    <property type="evidence" value="ECO:0007669"/>
    <property type="project" value="InterPro"/>
</dbReference>
<dbReference type="PROSITE" id="PS50931">
    <property type="entry name" value="HTH_LYSR"/>
    <property type="match status" value="1"/>
</dbReference>
<dbReference type="SUPFAM" id="SSF53850">
    <property type="entry name" value="Periplasmic binding protein-like II"/>
    <property type="match status" value="1"/>
</dbReference>
<dbReference type="SUPFAM" id="SSF46785">
    <property type="entry name" value="Winged helix' DNA-binding domain"/>
    <property type="match status" value="1"/>
</dbReference>
<comment type="similarity">
    <text evidence="1">Belongs to the LysR transcriptional regulatory family.</text>
</comment>
<evidence type="ECO:0000313" key="7">
    <source>
        <dbReference type="Proteomes" id="UP000295830"/>
    </source>
</evidence>
<proteinExistence type="inferred from homology"/>
<dbReference type="Pfam" id="PF00126">
    <property type="entry name" value="HTH_1"/>
    <property type="match status" value="1"/>
</dbReference>
<comment type="caution">
    <text evidence="6">The sequence shown here is derived from an EMBL/GenBank/DDBJ whole genome shotgun (WGS) entry which is preliminary data.</text>
</comment>
<keyword evidence="7" id="KW-1185">Reference proteome</keyword>
<accession>A0A4R7JP67</accession>
<dbReference type="InterPro" id="IPR000847">
    <property type="entry name" value="LysR_HTH_N"/>
</dbReference>
<dbReference type="RefSeq" id="WP_341776812.1">
    <property type="nucleotide sequence ID" value="NZ_SOAX01000006.1"/>
</dbReference>
<sequence length="301" mass="34455">MIPTNRLDLNLLNIFITIYRESSLTKASEILHLTQPAVSHSLARLREQFDDPLFRRQGNKMVPTPLAQRLANSIHPGLSEIHAALNSFHDFAPEQQPRVFNIALRDVLEATFLPPLMQDMANYPGIEVVSKRVPRREMEQQLASGKLDFAVDVLLPVSDQTAHERLHEDQLVVVAWKDHPVAGEQISMQDYLAQNHILVSSRSEGQGLEDFALSARGQRRKIVLRCQHYFAACRVASETDLLVTMPATYAGIISQYLDVCLMAAPETMPDVDVHLYWHRQYEREPALMWFRERLRQLQATR</sequence>
<dbReference type="PRINTS" id="PR00039">
    <property type="entry name" value="HTHLYSR"/>
</dbReference>
<dbReference type="Gene3D" id="1.10.10.10">
    <property type="entry name" value="Winged helix-like DNA-binding domain superfamily/Winged helix DNA-binding domain"/>
    <property type="match status" value="1"/>
</dbReference>
<dbReference type="Gene3D" id="3.40.190.10">
    <property type="entry name" value="Periplasmic binding protein-like II"/>
    <property type="match status" value="2"/>
</dbReference>
<dbReference type="AlphaFoldDB" id="A0A4R7JP67"/>
<keyword evidence="2" id="KW-0805">Transcription regulation</keyword>
<evidence type="ECO:0000256" key="1">
    <source>
        <dbReference type="ARBA" id="ARBA00009437"/>
    </source>
</evidence>
<dbReference type="Pfam" id="PF03466">
    <property type="entry name" value="LysR_substrate"/>
    <property type="match status" value="1"/>
</dbReference>
<dbReference type="GO" id="GO:0003677">
    <property type="term" value="F:DNA binding"/>
    <property type="evidence" value="ECO:0007669"/>
    <property type="project" value="UniProtKB-KW"/>
</dbReference>
<evidence type="ECO:0000313" key="6">
    <source>
        <dbReference type="EMBL" id="TDT38549.1"/>
    </source>
</evidence>